<accession>R0IZT2</accession>
<reference evidence="8 9" key="2">
    <citation type="journal article" date="2013" name="PLoS Genet.">
        <title>Comparative genome structure, secondary metabolite, and effector coding capacity across Cochliobolus pathogens.</title>
        <authorList>
            <person name="Condon B.J."/>
            <person name="Leng Y."/>
            <person name="Wu D."/>
            <person name="Bushley K.E."/>
            <person name="Ohm R.A."/>
            <person name="Otillar R."/>
            <person name="Martin J."/>
            <person name="Schackwitz W."/>
            <person name="Grimwood J."/>
            <person name="MohdZainudin N."/>
            <person name="Xue C."/>
            <person name="Wang R."/>
            <person name="Manning V.A."/>
            <person name="Dhillon B."/>
            <person name="Tu Z.J."/>
            <person name="Steffenson B.J."/>
            <person name="Salamov A."/>
            <person name="Sun H."/>
            <person name="Lowry S."/>
            <person name="LaButti K."/>
            <person name="Han J."/>
            <person name="Copeland A."/>
            <person name="Lindquist E."/>
            <person name="Barry K."/>
            <person name="Schmutz J."/>
            <person name="Baker S.E."/>
            <person name="Ciuffetti L.M."/>
            <person name="Grigoriev I.V."/>
            <person name="Zhong S."/>
            <person name="Turgeon B.G."/>
        </authorList>
    </citation>
    <scope>NUCLEOTIDE SEQUENCE [LARGE SCALE GENOMIC DNA]</scope>
    <source>
        <strain evidence="9">28A</strain>
    </source>
</reference>
<proteinExistence type="inferred from homology"/>
<dbReference type="EMBL" id="KB908493">
    <property type="protein sequence ID" value="EOA90240.1"/>
    <property type="molecule type" value="Genomic_DNA"/>
</dbReference>
<dbReference type="GO" id="GO:0005739">
    <property type="term" value="C:mitochondrion"/>
    <property type="evidence" value="ECO:0007669"/>
    <property type="project" value="UniProtKB-SubCell"/>
</dbReference>
<dbReference type="eggNOG" id="ENOG502SIYK">
    <property type="taxonomic scope" value="Eukaryota"/>
</dbReference>
<dbReference type="InterPro" id="IPR051035">
    <property type="entry name" value="Mito_inheritance_9"/>
</dbReference>
<dbReference type="RefSeq" id="XP_008021837.1">
    <property type="nucleotide sequence ID" value="XM_008023646.1"/>
</dbReference>
<comment type="similarity">
    <text evidence="2">Belongs to the AIM9 family.</text>
</comment>
<evidence type="ECO:0000256" key="1">
    <source>
        <dbReference type="ARBA" id="ARBA00004173"/>
    </source>
</evidence>
<evidence type="ECO:0000259" key="7">
    <source>
        <dbReference type="Pfam" id="PF01636"/>
    </source>
</evidence>
<feature type="domain" description="Aminoglycoside phosphotransferase" evidence="7">
    <location>
        <begin position="89"/>
        <end position="349"/>
    </location>
</feature>
<dbReference type="OrthoDB" id="2831558at2759"/>
<evidence type="ECO:0000256" key="2">
    <source>
        <dbReference type="ARBA" id="ARBA00005543"/>
    </source>
</evidence>
<dbReference type="SUPFAM" id="SSF56112">
    <property type="entry name" value="Protein kinase-like (PK-like)"/>
    <property type="match status" value="1"/>
</dbReference>
<comment type="subcellular location">
    <subcellularLocation>
        <location evidence="1">Mitochondrion</location>
    </subcellularLocation>
</comment>
<name>R0IZT2_EXST2</name>
<evidence type="ECO:0000313" key="9">
    <source>
        <dbReference type="Proteomes" id="UP000016935"/>
    </source>
</evidence>
<keyword evidence="4" id="KW-0809">Transit peptide</keyword>
<dbReference type="InterPro" id="IPR002575">
    <property type="entry name" value="Aminoglycoside_PTrfase"/>
</dbReference>
<dbReference type="GeneID" id="19402924"/>
<reference evidence="8 9" key="1">
    <citation type="journal article" date="2012" name="PLoS Pathog.">
        <title>Diverse lifestyles and strategies of plant pathogenesis encoded in the genomes of eighteen Dothideomycetes fungi.</title>
        <authorList>
            <person name="Ohm R.A."/>
            <person name="Feau N."/>
            <person name="Henrissat B."/>
            <person name="Schoch C.L."/>
            <person name="Horwitz B.A."/>
            <person name="Barry K.W."/>
            <person name="Condon B.J."/>
            <person name="Copeland A.C."/>
            <person name="Dhillon B."/>
            <person name="Glaser F."/>
            <person name="Hesse C.N."/>
            <person name="Kosti I."/>
            <person name="LaButti K."/>
            <person name="Lindquist E.A."/>
            <person name="Lucas S."/>
            <person name="Salamov A.A."/>
            <person name="Bradshaw R.E."/>
            <person name="Ciuffetti L."/>
            <person name="Hamelin R.C."/>
            <person name="Kema G.H.J."/>
            <person name="Lawrence C."/>
            <person name="Scott J.A."/>
            <person name="Spatafora J.W."/>
            <person name="Turgeon B.G."/>
            <person name="de Wit P.J.G.M."/>
            <person name="Zhong S."/>
            <person name="Goodwin S.B."/>
            <person name="Grigoriev I.V."/>
        </authorList>
    </citation>
    <scope>NUCLEOTIDE SEQUENCE [LARGE SCALE GENOMIC DNA]</scope>
    <source>
        <strain evidence="9">28A</strain>
    </source>
</reference>
<dbReference type="PANTHER" id="PTHR36091:SF1">
    <property type="entry name" value="ALTERED INHERITANCE OF MITOCHONDRIA PROTEIN 9, MITOCHONDRIAL"/>
    <property type="match status" value="1"/>
</dbReference>
<dbReference type="InterPro" id="IPR011009">
    <property type="entry name" value="Kinase-like_dom_sf"/>
</dbReference>
<keyword evidence="9" id="KW-1185">Reference proteome</keyword>
<evidence type="ECO:0000313" key="8">
    <source>
        <dbReference type="EMBL" id="EOA90240.1"/>
    </source>
</evidence>
<dbReference type="Gene3D" id="3.30.200.20">
    <property type="entry name" value="Phosphorylase Kinase, domain 1"/>
    <property type="match status" value="1"/>
</dbReference>
<evidence type="ECO:0000256" key="3">
    <source>
        <dbReference type="ARBA" id="ARBA00016197"/>
    </source>
</evidence>
<dbReference type="PANTHER" id="PTHR36091">
    <property type="entry name" value="ALTERED INHERITANCE OF MITOCHONDRIA PROTEIN 9, MITOCHONDRIAL"/>
    <property type="match status" value="1"/>
</dbReference>
<dbReference type="STRING" id="671987.R0IZT2"/>
<evidence type="ECO:0000256" key="5">
    <source>
        <dbReference type="ARBA" id="ARBA00023128"/>
    </source>
</evidence>
<evidence type="ECO:0000256" key="4">
    <source>
        <dbReference type="ARBA" id="ARBA00022946"/>
    </source>
</evidence>
<gene>
    <name evidence="8" type="ORF">SETTUDRAFT_25522</name>
</gene>
<dbReference type="AlphaFoldDB" id="R0IZT2"/>
<sequence>MFCVGRILYLQRFSQSQMGLFGGMRRSRRPDCELDPFNYTTGRWLRRDAQERAARCIRFDFDALCRRVVALCPGATAVTGYSKKEGGFNRIFVFHTDNAKRVVARLPFAVAGPRRLTTASEVATIRFLQEKTNIPIPKILDWSDDASNAIGAEYIIMEHAPGISLSEKWPSMGVGEQIRCIEAIFQTLKELDDMQFPAYGSLYFADTRYIAGRSLPFTHDFCIGPHCGVMYWDCSVGQARYGRDDDANQGPWRHLPAYSDALIDTGLARLPATDAALQQRPRYHGSVQTHRQILEQGRTVLSKIAVDARVTNAATPMLFHPDLHKRNIFVSEADPTIVTAILDWQASSIEPSFSYADSTPDFAQPAPDPAKSERIEPKSEACAGAFDACIQFLVPKLRTARAIDEGLIRPFRYAHRTWNDGAVAFREELIQTSLHWKELGLAGTCPFAQPCADELAQHQRDYRRFEAAHQLRHAVSQLLNTASDGWVPADAWAATERAHRELFFGMRAAVVGNEMPEDDEPIRSEDELREIWPFDLHV</sequence>
<dbReference type="Pfam" id="PF01636">
    <property type="entry name" value="APH"/>
    <property type="match status" value="1"/>
</dbReference>
<evidence type="ECO:0000256" key="6">
    <source>
        <dbReference type="ARBA" id="ARBA00031849"/>
    </source>
</evidence>
<dbReference type="HOGENOM" id="CLU_019189_3_0_1"/>
<keyword evidence="5" id="KW-0496">Mitochondrion</keyword>
<dbReference type="Proteomes" id="UP000016935">
    <property type="component" value="Unassembled WGS sequence"/>
</dbReference>
<protein>
    <recommendedName>
        <fullName evidence="3">Altered inheritance of mitochondria protein 9, mitochondrial</fullName>
    </recommendedName>
    <alternativeName>
        <fullName evidence="6">Found in mitochondrial proteome protein 29</fullName>
    </alternativeName>
</protein>
<organism evidence="8 9">
    <name type="scientific">Exserohilum turcicum (strain 28A)</name>
    <name type="common">Northern leaf blight fungus</name>
    <name type="synonym">Setosphaeria turcica</name>
    <dbReference type="NCBI Taxonomy" id="671987"/>
    <lineage>
        <taxon>Eukaryota</taxon>
        <taxon>Fungi</taxon>
        <taxon>Dikarya</taxon>
        <taxon>Ascomycota</taxon>
        <taxon>Pezizomycotina</taxon>
        <taxon>Dothideomycetes</taxon>
        <taxon>Pleosporomycetidae</taxon>
        <taxon>Pleosporales</taxon>
        <taxon>Pleosporineae</taxon>
        <taxon>Pleosporaceae</taxon>
        <taxon>Exserohilum</taxon>
    </lineage>
</organism>